<keyword evidence="2" id="KW-1185">Reference proteome</keyword>
<dbReference type="InterPro" id="IPR013922">
    <property type="entry name" value="Cyclin_PHO80-like"/>
</dbReference>
<dbReference type="EMBL" id="JANBTX010000010">
    <property type="protein sequence ID" value="KAJ2690541.1"/>
    <property type="molecule type" value="Genomic_DNA"/>
</dbReference>
<accession>A0A9W8GM47</accession>
<dbReference type="AlphaFoldDB" id="A0A9W8GM47"/>
<name>A0A9W8GM47_9FUNG</name>
<gene>
    <name evidence="1" type="primary">PCL7_1</name>
    <name evidence="1" type="ORF">IWW39_000635</name>
</gene>
<dbReference type="GO" id="GO:0000307">
    <property type="term" value="C:cyclin-dependent protein kinase holoenzyme complex"/>
    <property type="evidence" value="ECO:0007669"/>
    <property type="project" value="TreeGrafter"/>
</dbReference>
<reference evidence="1" key="1">
    <citation type="submission" date="2022-07" db="EMBL/GenBank/DDBJ databases">
        <title>Phylogenomic reconstructions and comparative analyses of Kickxellomycotina fungi.</title>
        <authorList>
            <person name="Reynolds N.K."/>
            <person name="Stajich J.E."/>
            <person name="Barry K."/>
            <person name="Grigoriev I.V."/>
            <person name="Crous P."/>
            <person name="Smith M.E."/>
        </authorList>
    </citation>
    <scope>NUCLEOTIDE SEQUENCE</scope>
    <source>
        <strain evidence="1">CBS 109367</strain>
    </source>
</reference>
<proteinExistence type="predicted"/>
<organism evidence="1 2">
    <name type="scientific">Coemansia spiralis</name>
    <dbReference type="NCBI Taxonomy" id="417178"/>
    <lineage>
        <taxon>Eukaryota</taxon>
        <taxon>Fungi</taxon>
        <taxon>Fungi incertae sedis</taxon>
        <taxon>Zoopagomycota</taxon>
        <taxon>Kickxellomycotina</taxon>
        <taxon>Kickxellomycetes</taxon>
        <taxon>Kickxellales</taxon>
        <taxon>Kickxellaceae</taxon>
        <taxon>Coemansia</taxon>
    </lineage>
</organism>
<evidence type="ECO:0000313" key="2">
    <source>
        <dbReference type="Proteomes" id="UP001151516"/>
    </source>
</evidence>
<dbReference type="GO" id="GO:0019901">
    <property type="term" value="F:protein kinase binding"/>
    <property type="evidence" value="ECO:0007669"/>
    <property type="project" value="InterPro"/>
</dbReference>
<dbReference type="Proteomes" id="UP001151516">
    <property type="component" value="Unassembled WGS sequence"/>
</dbReference>
<dbReference type="OrthoDB" id="1060854at2759"/>
<dbReference type="Pfam" id="PF08613">
    <property type="entry name" value="Cyclin"/>
    <property type="match status" value="1"/>
</dbReference>
<dbReference type="PANTHER" id="PTHR15615">
    <property type="match status" value="1"/>
</dbReference>
<comment type="caution">
    <text evidence="1">The sequence shown here is derived from an EMBL/GenBank/DDBJ whole genome shotgun (WGS) entry which is preliminary data.</text>
</comment>
<sequence>MFDIAHTPISVTVAHMAELIDSVASANHRYLGPIINDITPFHSRAVPGISVHDYLGRVAKFVGLENESLIAVLVYLDRITRAQIHRPAYALSPFNIHRMLITAIVVAHKFNSDIFFNNARYSKVGGIPLVELNQLELELLFMARFDLKIDAPEIQRIGEWLMAPRTRTSYYQHQQHPECVLSAYHADVALAHQAELCKLEYPTPAMDPMTASSSSATVPPLDLAASYSASPAHNTLSRNASGHLHVPPLPIVQGGVPVELTTPASLPTSCPPATPPPCRWCRSYEIDGRGVMIGRFDGVSLVCPHGGSLPGHHVTASSFDSGVSCTDNSAYAPGTAVLDGVQKRQRVPALGAHPALAAPSAGIGMATDVSTSAMAPHAVNVGGGTDDD</sequence>
<dbReference type="GO" id="GO:0005634">
    <property type="term" value="C:nucleus"/>
    <property type="evidence" value="ECO:0007669"/>
    <property type="project" value="TreeGrafter"/>
</dbReference>
<evidence type="ECO:0000313" key="1">
    <source>
        <dbReference type="EMBL" id="KAJ2690541.1"/>
    </source>
</evidence>
<dbReference type="CDD" id="cd20558">
    <property type="entry name" value="CYCLIN_ScPCL7-like"/>
    <property type="match status" value="1"/>
</dbReference>
<dbReference type="PANTHER" id="PTHR15615:SF94">
    <property type="entry name" value="PHO85 CYCLIN-6-RELATED"/>
    <property type="match status" value="1"/>
</dbReference>
<protein>
    <submittedName>
        <fullName evidence="1">Cyclin-like protein interacting with PHO85</fullName>
    </submittedName>
</protein>
<dbReference type="Gene3D" id="1.10.472.10">
    <property type="entry name" value="Cyclin-like"/>
    <property type="match status" value="1"/>
</dbReference>
<dbReference type="GO" id="GO:0016538">
    <property type="term" value="F:cyclin-dependent protein serine/threonine kinase regulator activity"/>
    <property type="evidence" value="ECO:0007669"/>
    <property type="project" value="TreeGrafter"/>
</dbReference>